<dbReference type="AlphaFoldDB" id="A0A9X2H110"/>
<reference evidence="1" key="1">
    <citation type="submission" date="2022-06" db="EMBL/GenBank/DDBJ databases">
        <title>Sequencing the genomes of 1000 actinobacteria strains.</title>
        <authorList>
            <person name="Klenk H.-P."/>
        </authorList>
    </citation>
    <scope>NUCLEOTIDE SEQUENCE</scope>
    <source>
        <strain evidence="1">DSM 22016</strain>
    </source>
</reference>
<evidence type="ECO:0000313" key="2">
    <source>
        <dbReference type="Proteomes" id="UP001139722"/>
    </source>
</evidence>
<keyword evidence="2" id="KW-1185">Reference proteome</keyword>
<sequence length="91" mass="10055">MATLIEREGRIEAWVWENGQPLLIFEQTTPCSAALTSQRIAGLHYYALEVESGDDQVLLTLGTSWTSGHGVASRKAHLRFAQSLVDARIKS</sequence>
<gene>
    <name evidence="1" type="ORF">BJ978_001872</name>
</gene>
<accession>A0A9X2H110</accession>
<proteinExistence type="predicted"/>
<organism evidence="1 2">
    <name type="scientific">Agromyces terreus</name>
    <dbReference type="NCBI Taxonomy" id="424795"/>
    <lineage>
        <taxon>Bacteria</taxon>
        <taxon>Bacillati</taxon>
        <taxon>Actinomycetota</taxon>
        <taxon>Actinomycetes</taxon>
        <taxon>Micrococcales</taxon>
        <taxon>Microbacteriaceae</taxon>
        <taxon>Agromyces</taxon>
    </lineage>
</organism>
<dbReference type="RefSeq" id="WP_157000282.1">
    <property type="nucleotide sequence ID" value="NZ_BAAANU010000030.1"/>
</dbReference>
<evidence type="ECO:0000313" key="1">
    <source>
        <dbReference type="EMBL" id="MCP2371196.1"/>
    </source>
</evidence>
<dbReference type="OrthoDB" id="5009715at2"/>
<comment type="caution">
    <text evidence="1">The sequence shown here is derived from an EMBL/GenBank/DDBJ whole genome shotgun (WGS) entry which is preliminary data.</text>
</comment>
<name>A0A9X2H110_9MICO</name>
<dbReference type="EMBL" id="JAMZDY010000001">
    <property type="protein sequence ID" value="MCP2371196.1"/>
    <property type="molecule type" value="Genomic_DNA"/>
</dbReference>
<dbReference type="Proteomes" id="UP001139722">
    <property type="component" value="Unassembled WGS sequence"/>
</dbReference>
<protein>
    <submittedName>
        <fullName evidence="1">Uncharacterized protein</fullName>
    </submittedName>
</protein>